<proteinExistence type="predicted"/>
<accession>A0ABD0PIT2</accession>
<keyword evidence="1" id="KW-0472">Membrane</keyword>
<dbReference type="AlphaFoldDB" id="A0ABD0PIT2"/>
<keyword evidence="1" id="KW-0812">Transmembrane</keyword>
<feature type="non-terminal residue" evidence="2">
    <location>
        <position position="1"/>
    </location>
</feature>
<reference evidence="2 3" key="1">
    <citation type="submission" date="2024-05" db="EMBL/GenBank/DDBJ databases">
        <title>Genome sequencing and assembly of Indian major carp, Cirrhinus mrigala (Hamilton, 1822).</title>
        <authorList>
            <person name="Mohindra V."/>
            <person name="Chowdhury L.M."/>
            <person name="Lal K."/>
            <person name="Jena J.K."/>
        </authorList>
    </citation>
    <scope>NUCLEOTIDE SEQUENCE [LARGE SCALE GENOMIC DNA]</scope>
    <source>
        <strain evidence="2">CM1030</strain>
        <tissue evidence="2">Blood</tissue>
    </source>
</reference>
<evidence type="ECO:0000313" key="3">
    <source>
        <dbReference type="Proteomes" id="UP001529510"/>
    </source>
</evidence>
<dbReference type="EMBL" id="JAMKFB020000015">
    <property type="protein sequence ID" value="KAL0173754.1"/>
    <property type="molecule type" value="Genomic_DNA"/>
</dbReference>
<evidence type="ECO:0000256" key="1">
    <source>
        <dbReference type="SAM" id="Phobius"/>
    </source>
</evidence>
<name>A0ABD0PIT2_CIRMR</name>
<gene>
    <name evidence="2" type="ORF">M9458_029722</name>
</gene>
<keyword evidence="1" id="KW-1133">Transmembrane helix</keyword>
<feature type="non-terminal residue" evidence="2">
    <location>
        <position position="60"/>
    </location>
</feature>
<organism evidence="2 3">
    <name type="scientific">Cirrhinus mrigala</name>
    <name type="common">Mrigala</name>
    <dbReference type="NCBI Taxonomy" id="683832"/>
    <lineage>
        <taxon>Eukaryota</taxon>
        <taxon>Metazoa</taxon>
        <taxon>Chordata</taxon>
        <taxon>Craniata</taxon>
        <taxon>Vertebrata</taxon>
        <taxon>Euteleostomi</taxon>
        <taxon>Actinopterygii</taxon>
        <taxon>Neopterygii</taxon>
        <taxon>Teleostei</taxon>
        <taxon>Ostariophysi</taxon>
        <taxon>Cypriniformes</taxon>
        <taxon>Cyprinidae</taxon>
        <taxon>Labeoninae</taxon>
        <taxon>Labeonini</taxon>
        <taxon>Cirrhinus</taxon>
    </lineage>
</organism>
<dbReference type="Proteomes" id="UP001529510">
    <property type="component" value="Unassembled WGS sequence"/>
</dbReference>
<protein>
    <submittedName>
        <fullName evidence="2">Uncharacterized protein</fullName>
    </submittedName>
</protein>
<comment type="caution">
    <text evidence="2">The sequence shown here is derived from an EMBL/GenBank/DDBJ whole genome shotgun (WGS) entry which is preliminary data.</text>
</comment>
<sequence>IAGPFLADGVAEPVMWVIAYALMGICGLVLIVLLIILILPCRRHRDGEITDESSLVRHRI</sequence>
<evidence type="ECO:0000313" key="2">
    <source>
        <dbReference type="EMBL" id="KAL0173754.1"/>
    </source>
</evidence>
<keyword evidence="3" id="KW-1185">Reference proteome</keyword>
<feature type="transmembrane region" description="Helical" evidence="1">
    <location>
        <begin position="14"/>
        <end position="39"/>
    </location>
</feature>